<proteinExistence type="predicted"/>
<keyword evidence="2 4" id="KW-0238">DNA-binding</keyword>
<keyword evidence="1" id="KW-0805">Transcription regulation</keyword>
<dbReference type="Pfam" id="PF17932">
    <property type="entry name" value="TetR_C_24"/>
    <property type="match status" value="1"/>
</dbReference>
<dbReference type="Pfam" id="PF00440">
    <property type="entry name" value="TetR_N"/>
    <property type="match status" value="1"/>
</dbReference>
<evidence type="ECO:0000313" key="6">
    <source>
        <dbReference type="EMBL" id="RZQ65353.1"/>
    </source>
</evidence>
<dbReference type="InterPro" id="IPR036271">
    <property type="entry name" value="Tet_transcr_reg_TetR-rel_C_sf"/>
</dbReference>
<evidence type="ECO:0000256" key="2">
    <source>
        <dbReference type="ARBA" id="ARBA00023125"/>
    </source>
</evidence>
<dbReference type="PROSITE" id="PS50977">
    <property type="entry name" value="HTH_TETR_2"/>
    <property type="match status" value="1"/>
</dbReference>
<dbReference type="PANTHER" id="PTHR30055">
    <property type="entry name" value="HTH-TYPE TRANSCRIPTIONAL REGULATOR RUTR"/>
    <property type="match status" value="1"/>
</dbReference>
<feature type="domain" description="HTH tetR-type" evidence="5">
    <location>
        <begin position="7"/>
        <end position="67"/>
    </location>
</feature>
<dbReference type="Proteomes" id="UP000292003">
    <property type="component" value="Unassembled WGS sequence"/>
</dbReference>
<gene>
    <name evidence="6" type="ORF">EWH70_05610</name>
</gene>
<keyword evidence="7" id="KW-1185">Reference proteome</keyword>
<organism evidence="6 7">
    <name type="scientific">Amycolatopsis suaedae</name>
    <dbReference type="NCBI Taxonomy" id="2510978"/>
    <lineage>
        <taxon>Bacteria</taxon>
        <taxon>Bacillati</taxon>
        <taxon>Actinomycetota</taxon>
        <taxon>Actinomycetes</taxon>
        <taxon>Pseudonocardiales</taxon>
        <taxon>Pseudonocardiaceae</taxon>
        <taxon>Amycolatopsis</taxon>
    </lineage>
</organism>
<dbReference type="PANTHER" id="PTHR30055:SF234">
    <property type="entry name" value="HTH-TYPE TRANSCRIPTIONAL REGULATOR BETI"/>
    <property type="match status" value="1"/>
</dbReference>
<evidence type="ECO:0000259" key="5">
    <source>
        <dbReference type="PROSITE" id="PS50977"/>
    </source>
</evidence>
<dbReference type="GO" id="GO:0003700">
    <property type="term" value="F:DNA-binding transcription factor activity"/>
    <property type="evidence" value="ECO:0007669"/>
    <property type="project" value="TreeGrafter"/>
</dbReference>
<evidence type="ECO:0000256" key="3">
    <source>
        <dbReference type="ARBA" id="ARBA00023163"/>
    </source>
</evidence>
<dbReference type="InterPro" id="IPR041490">
    <property type="entry name" value="KstR2_TetR_C"/>
</dbReference>
<comment type="caution">
    <text evidence="6">The sequence shown here is derived from an EMBL/GenBank/DDBJ whole genome shotgun (WGS) entry which is preliminary data.</text>
</comment>
<evidence type="ECO:0000256" key="4">
    <source>
        <dbReference type="PROSITE-ProRule" id="PRU00335"/>
    </source>
</evidence>
<keyword evidence="3" id="KW-0804">Transcription</keyword>
<dbReference type="GO" id="GO:0000976">
    <property type="term" value="F:transcription cis-regulatory region binding"/>
    <property type="evidence" value="ECO:0007669"/>
    <property type="project" value="TreeGrafter"/>
</dbReference>
<dbReference type="RefSeq" id="WP_130474139.1">
    <property type="nucleotide sequence ID" value="NZ_SFCC01000002.1"/>
</dbReference>
<dbReference type="EMBL" id="SFCC01000002">
    <property type="protein sequence ID" value="RZQ65353.1"/>
    <property type="molecule type" value="Genomic_DNA"/>
</dbReference>
<evidence type="ECO:0000256" key="1">
    <source>
        <dbReference type="ARBA" id="ARBA00023015"/>
    </source>
</evidence>
<dbReference type="SUPFAM" id="SSF48498">
    <property type="entry name" value="Tetracyclin repressor-like, C-terminal domain"/>
    <property type="match status" value="1"/>
</dbReference>
<dbReference type="AlphaFoldDB" id="A0A4Q7JEZ7"/>
<feature type="DNA-binding region" description="H-T-H motif" evidence="4">
    <location>
        <begin position="30"/>
        <end position="49"/>
    </location>
</feature>
<dbReference type="PRINTS" id="PR00455">
    <property type="entry name" value="HTHTETR"/>
</dbReference>
<dbReference type="InterPro" id="IPR050109">
    <property type="entry name" value="HTH-type_TetR-like_transc_reg"/>
</dbReference>
<dbReference type="Gene3D" id="1.10.357.10">
    <property type="entry name" value="Tetracycline Repressor, domain 2"/>
    <property type="match status" value="1"/>
</dbReference>
<evidence type="ECO:0000313" key="7">
    <source>
        <dbReference type="Proteomes" id="UP000292003"/>
    </source>
</evidence>
<accession>A0A4Q7JEZ7</accession>
<sequence>MGRSRTAGKSPAILAAFTRSVAERGYDGTNFGDLAQELGISKGTIVHHYGTKDRLLAALHESYMRRRLNEARAVLRRLSRPSNRLAALLFAFVLYQVHDREATVAFQREIARLAQHVSMAEGARLRAEYLDLVRSVLDAGIESGELRPGDTRLRSLFLFGSAHWAWTWFDPAGPDPVETVAASFVDLALAGLLTDPGRLAELTDPGGPVLSVVKDCLITSDDV</sequence>
<name>A0A4Q7JEZ7_9PSEU</name>
<dbReference type="InterPro" id="IPR009057">
    <property type="entry name" value="Homeodomain-like_sf"/>
</dbReference>
<dbReference type="SUPFAM" id="SSF46689">
    <property type="entry name" value="Homeodomain-like"/>
    <property type="match status" value="1"/>
</dbReference>
<dbReference type="OrthoDB" id="1669699at2"/>
<dbReference type="InterPro" id="IPR001647">
    <property type="entry name" value="HTH_TetR"/>
</dbReference>
<dbReference type="Gene3D" id="1.10.10.60">
    <property type="entry name" value="Homeodomain-like"/>
    <property type="match status" value="1"/>
</dbReference>
<reference evidence="6 7" key="1">
    <citation type="submission" date="2019-02" db="EMBL/GenBank/DDBJ databases">
        <title>Draft genome sequence of Amycolatopsis sp. 8-3EHSu isolated from roots of Suaeda maritima.</title>
        <authorList>
            <person name="Duangmal K."/>
            <person name="Chantavorakit T."/>
        </authorList>
    </citation>
    <scope>NUCLEOTIDE SEQUENCE [LARGE SCALE GENOMIC DNA]</scope>
    <source>
        <strain evidence="6 7">8-3EHSu</strain>
    </source>
</reference>
<protein>
    <submittedName>
        <fullName evidence="6">TetR/AcrR family transcriptional regulator</fullName>
    </submittedName>
</protein>